<evidence type="ECO:0000259" key="20">
    <source>
        <dbReference type="PROSITE" id="PS50011"/>
    </source>
</evidence>
<dbReference type="CDD" id="cd13999">
    <property type="entry name" value="STKc_MAP3K-like"/>
    <property type="match status" value="1"/>
</dbReference>
<comment type="similarity">
    <text evidence="3">Belongs to the TRAFAC class translation factor GTPase superfamily. Classic translation factor GTPase family. EF-G/EF-2 subfamily.</text>
</comment>
<feature type="compositionally biased region" description="Low complexity" evidence="19">
    <location>
        <begin position="369"/>
        <end position="389"/>
    </location>
</feature>
<keyword evidence="15 17" id="KW-0342">GTP-binding</keyword>
<dbReference type="GO" id="GO:0005739">
    <property type="term" value="C:mitochondrion"/>
    <property type="evidence" value="ECO:0007669"/>
    <property type="project" value="UniProtKB-SubCell"/>
</dbReference>
<evidence type="ECO:0000313" key="23">
    <source>
        <dbReference type="Proteomes" id="UP001164929"/>
    </source>
</evidence>
<dbReference type="PROSITE" id="PS50011">
    <property type="entry name" value="PROTEIN_KINASE_DOM"/>
    <property type="match status" value="1"/>
</dbReference>
<dbReference type="InterPro" id="IPR004540">
    <property type="entry name" value="Transl_elong_EFG/EF2"/>
</dbReference>
<protein>
    <recommendedName>
        <fullName evidence="17">Elongation factor G, mitochondrial</fullName>
        <shortName evidence="17">EF-Gmt</shortName>
    </recommendedName>
    <alternativeName>
        <fullName evidence="17">Elongation factor G 1, mitochondrial</fullName>
        <shortName evidence="17">mEF-G 1</shortName>
    </alternativeName>
    <alternativeName>
        <fullName evidence="17">Elongation factor G1</fullName>
    </alternativeName>
</protein>
<evidence type="ECO:0000256" key="2">
    <source>
        <dbReference type="ARBA" id="ARBA00004496"/>
    </source>
</evidence>
<keyword evidence="23" id="KW-1185">Reference proteome</keyword>
<keyword evidence="5" id="KW-0963">Cytoplasm</keyword>
<evidence type="ECO:0000256" key="8">
    <source>
        <dbReference type="ARBA" id="ARBA00022679"/>
    </source>
</evidence>
<keyword evidence="8" id="KW-0808">Transferase</keyword>
<dbReference type="GO" id="GO:0010928">
    <property type="term" value="P:regulation of auxin mediated signaling pathway"/>
    <property type="evidence" value="ECO:0007669"/>
    <property type="project" value="UniProtKB-ARBA"/>
</dbReference>
<feature type="binding site" evidence="17">
    <location>
        <begin position="1557"/>
        <end position="1560"/>
    </location>
    <ligand>
        <name>GTP</name>
        <dbReference type="ChEBI" id="CHEBI:37565"/>
    </ligand>
</feature>
<feature type="compositionally biased region" description="Low complexity" evidence="19">
    <location>
        <begin position="176"/>
        <end position="185"/>
    </location>
</feature>
<gene>
    <name evidence="22" type="ORF">NC653_001394</name>
</gene>
<keyword evidence="12 18" id="KW-0067">ATP-binding</keyword>
<feature type="compositionally biased region" description="Low complexity" evidence="19">
    <location>
        <begin position="810"/>
        <end position="819"/>
    </location>
</feature>
<dbReference type="InterPro" id="IPR005225">
    <property type="entry name" value="Small_GTP-bd"/>
</dbReference>
<dbReference type="FunFam" id="3.30.70.240:FF:000001">
    <property type="entry name" value="Elongation factor G"/>
    <property type="match status" value="1"/>
</dbReference>
<evidence type="ECO:0000256" key="11">
    <source>
        <dbReference type="ARBA" id="ARBA00022777"/>
    </source>
</evidence>
<dbReference type="HAMAP" id="MF_00054_B">
    <property type="entry name" value="EF_G_EF_2_B"/>
    <property type="match status" value="1"/>
</dbReference>
<keyword evidence="13 17" id="KW-0648">Protein biosynthesis</keyword>
<dbReference type="InterPro" id="IPR020568">
    <property type="entry name" value="Ribosomal_Su5_D2-typ_SF"/>
</dbReference>
<dbReference type="SUPFAM" id="SSF54277">
    <property type="entry name" value="CAD &amp; PB1 domains"/>
    <property type="match status" value="1"/>
</dbReference>
<comment type="subcellular location">
    <subcellularLocation>
        <location evidence="2">Cytoplasm</location>
    </subcellularLocation>
    <subcellularLocation>
        <location evidence="1 17">Mitochondrion</location>
    </subcellularLocation>
</comment>
<evidence type="ECO:0000256" key="13">
    <source>
        <dbReference type="ARBA" id="ARBA00022917"/>
    </source>
</evidence>
<feature type="binding site" evidence="17">
    <location>
        <begin position="1503"/>
        <end position="1507"/>
    </location>
    <ligand>
        <name>GTP</name>
        <dbReference type="ChEBI" id="CHEBI:37565"/>
    </ligand>
</feature>
<dbReference type="GO" id="GO:0009734">
    <property type="term" value="P:auxin-activated signaling pathway"/>
    <property type="evidence" value="ECO:0007669"/>
    <property type="project" value="UniProtKB-KW"/>
</dbReference>
<dbReference type="Gene3D" id="3.30.230.10">
    <property type="match status" value="1"/>
</dbReference>
<keyword evidence="11" id="KW-0418">Kinase</keyword>
<dbReference type="SUPFAM" id="SSF52540">
    <property type="entry name" value="P-loop containing nucleoside triphosphate hydrolases"/>
    <property type="match status" value="1"/>
</dbReference>
<dbReference type="SUPFAM" id="SSF50447">
    <property type="entry name" value="Translation proteins"/>
    <property type="match status" value="1"/>
</dbReference>
<dbReference type="InterPro" id="IPR000719">
    <property type="entry name" value="Prot_kinase_dom"/>
</dbReference>
<dbReference type="FunFam" id="3.30.230.10:FF:000003">
    <property type="entry name" value="Elongation factor G"/>
    <property type="match status" value="1"/>
</dbReference>
<comment type="caution">
    <text evidence="22">The sequence shown here is derived from an EMBL/GenBank/DDBJ whole genome shotgun (WGS) entry which is preliminary data.</text>
</comment>
<dbReference type="SUPFAM" id="SSF56112">
    <property type="entry name" value="Protein kinase-like (PK-like)"/>
    <property type="match status" value="1"/>
</dbReference>
<evidence type="ECO:0000256" key="9">
    <source>
        <dbReference type="ARBA" id="ARBA00022741"/>
    </source>
</evidence>
<dbReference type="NCBIfam" id="NF009381">
    <property type="entry name" value="PRK12740.1-5"/>
    <property type="match status" value="1"/>
</dbReference>
<dbReference type="Gene3D" id="3.30.200.20">
    <property type="entry name" value="Phosphorylase Kinase, domain 1"/>
    <property type="match status" value="1"/>
</dbReference>
<evidence type="ECO:0000256" key="5">
    <source>
        <dbReference type="ARBA" id="ARBA00022490"/>
    </source>
</evidence>
<feature type="compositionally biased region" description="Polar residues" evidence="19">
    <location>
        <begin position="774"/>
        <end position="791"/>
    </location>
</feature>
<name>A0AAD6RMS8_9ROSI</name>
<keyword evidence="7" id="KW-0597">Phosphoprotein</keyword>
<keyword evidence="14 17" id="KW-0496">Mitochondrion</keyword>
<comment type="function">
    <text evidence="17">Mitochondrial GTPase that catalyzes the GTP-dependent ribosomal translocation step during translation elongation. During this step, the ribosome changes from the pre-translocational (PRE) to the post-translocational (POST) state as the newly formed A-site-bound peptidyl-tRNA and P-site-bound deacylated tRNA move to the P and E sites, respectively. Catalyzes the coordinated movement of the two tRNA molecules, the mRNA and conformational changes in the ribosome.</text>
</comment>
<evidence type="ECO:0000256" key="15">
    <source>
        <dbReference type="ARBA" id="ARBA00023134"/>
    </source>
</evidence>
<dbReference type="Pfam" id="PF00009">
    <property type="entry name" value="GTP_EFTU"/>
    <property type="match status" value="1"/>
</dbReference>
<dbReference type="Proteomes" id="UP001164929">
    <property type="component" value="Chromosome 1"/>
</dbReference>
<dbReference type="FunFam" id="3.10.20.90:FF:000058">
    <property type="entry name" value="Octicosapeptide/phox/Bem1p domain kinase superfamily protein"/>
    <property type="match status" value="1"/>
</dbReference>
<evidence type="ECO:0000256" key="6">
    <source>
        <dbReference type="ARBA" id="ARBA00022527"/>
    </source>
</evidence>
<dbReference type="InterPro" id="IPR008271">
    <property type="entry name" value="Ser/Thr_kinase_AS"/>
</dbReference>
<dbReference type="InterPro" id="IPR009000">
    <property type="entry name" value="Transl_B-barrel_sf"/>
</dbReference>
<evidence type="ECO:0000256" key="12">
    <source>
        <dbReference type="ARBA" id="ARBA00022840"/>
    </source>
</evidence>
<feature type="compositionally biased region" description="Polar residues" evidence="19">
    <location>
        <begin position="355"/>
        <end position="368"/>
    </location>
</feature>
<dbReference type="SMART" id="SM00666">
    <property type="entry name" value="PB1"/>
    <property type="match status" value="1"/>
</dbReference>
<evidence type="ECO:0000256" key="4">
    <source>
        <dbReference type="ARBA" id="ARBA00008171"/>
    </source>
</evidence>
<feature type="compositionally biased region" description="Polar residues" evidence="19">
    <location>
        <begin position="405"/>
        <end position="417"/>
    </location>
</feature>
<dbReference type="InterPro" id="IPR001245">
    <property type="entry name" value="Ser-Thr/Tyr_kinase_cat_dom"/>
</dbReference>
<dbReference type="PRINTS" id="PR00315">
    <property type="entry name" value="ELONGATNFCT"/>
</dbReference>
<dbReference type="InterPro" id="IPR035649">
    <property type="entry name" value="EFG_V"/>
</dbReference>
<dbReference type="PANTHER" id="PTHR43636">
    <property type="entry name" value="ELONGATION FACTOR G, MITOCHONDRIAL"/>
    <property type="match status" value="1"/>
</dbReference>
<dbReference type="PROSITE" id="PS00107">
    <property type="entry name" value="PROTEIN_KINASE_ATP"/>
    <property type="match status" value="1"/>
</dbReference>
<keyword evidence="16" id="KW-0927">Auxin signaling pathway</keyword>
<evidence type="ECO:0000256" key="17">
    <source>
        <dbReference type="HAMAP-Rule" id="MF_03061"/>
    </source>
</evidence>
<dbReference type="GO" id="GO:0003746">
    <property type="term" value="F:translation elongation factor activity"/>
    <property type="evidence" value="ECO:0007669"/>
    <property type="project" value="UniProtKB-UniRule"/>
</dbReference>
<dbReference type="Gene3D" id="3.30.70.870">
    <property type="entry name" value="Elongation Factor G (Translational Gtpase), domain 3"/>
    <property type="match status" value="1"/>
</dbReference>
<feature type="compositionally biased region" description="Basic and acidic residues" evidence="19">
    <location>
        <begin position="135"/>
        <end position="149"/>
    </location>
</feature>
<dbReference type="GO" id="GO:0005524">
    <property type="term" value="F:ATP binding"/>
    <property type="evidence" value="ECO:0007669"/>
    <property type="project" value="UniProtKB-UniRule"/>
</dbReference>
<dbReference type="CDD" id="cd01434">
    <property type="entry name" value="EFG_mtEFG1_IV"/>
    <property type="match status" value="1"/>
</dbReference>
<comment type="similarity">
    <text evidence="17">Belongs to the GTP-binding elongation factor family. EF-G/EF-2 subfamily.</text>
</comment>
<dbReference type="GO" id="GO:0003924">
    <property type="term" value="F:GTPase activity"/>
    <property type="evidence" value="ECO:0007669"/>
    <property type="project" value="UniProtKB-UniRule"/>
</dbReference>
<evidence type="ECO:0000259" key="21">
    <source>
        <dbReference type="PROSITE" id="PS51722"/>
    </source>
</evidence>
<dbReference type="InterPro" id="IPR009022">
    <property type="entry name" value="EFG_III"/>
</dbReference>
<dbReference type="Pfam" id="PF14492">
    <property type="entry name" value="EFG_III"/>
    <property type="match status" value="1"/>
</dbReference>
<accession>A0AAD6RMS8</accession>
<dbReference type="SMART" id="SM00838">
    <property type="entry name" value="EFG_C"/>
    <property type="match status" value="1"/>
</dbReference>
<feature type="binding site" evidence="18">
    <location>
        <position position="1070"/>
    </location>
    <ligand>
        <name>ATP</name>
        <dbReference type="ChEBI" id="CHEBI:30616"/>
    </ligand>
</feature>
<comment type="pathway">
    <text evidence="17">Protein biosynthesis; polypeptide chain elongation.</text>
</comment>
<dbReference type="InterPro" id="IPR005517">
    <property type="entry name" value="Transl_elong_EFG/EF2_IV"/>
</dbReference>
<sequence length="2105" mass="232909">MDRNPGKGMTDQQKNYEQVRYNNMEARNEGLGSVNQRFFHDPSANINTNMRPPDYNMSIGARPVHNYSIQTGEEFALEFMRERVNPRQQLFPNAYVDPNSTTSYMELKGILGISHSGSESGPDISTISTVEKARNQEFDRKGSSVHEDQSYYDPARPVPQTSSRNDSSRGIHGYTSSGASDSSSSKVKFLCSFGGTILPRPSDGKLRYVGGETRIIRISKNISWQELMQKTLAIYNESHTIKYQLPGEDLDALVSVSCDEDLQNMMEECNVSEDGGSKKPRMFLFSSTDLEDSQFGLGSGEGDNSEIQYVVAVNGMDLGSRKNSINLVSASGNNLDELLSLNVERGSSGVAAELTGSNAPSSAVNMLPSTTQSSQPVLTSSSSAQESNSQPYHGQKMHHGDASQHPVSSMQPMQSFPQMDEKGTNPLPVPIQYGFGSHLPIHAMAGENLMGVPFRMYPTQQGVLAEEKPYNGFHVQNAEASVTDAKLKRESSGQKINEPEKVQTLDKEARIKESKMKRDDSLQKLNETVKIQAVENDTVSLHPYDSSIPNYTSREEVLVANSTPEVGSGLLLMKNNKSPHEPVLNSMSTEIVTEGIKNNGDDHFHSSGDPFAPGYGGSEADPTDFSYFEPSVAPHRVFHSERIPREQAELNRLSKSEDSFDPQIIITQARSGCSQPVIESIDKLHEGNVASQTDQPHSSAKLCYAKPQTVEDGLARFEKYKEFADNISTVNPSIAQGLGSNVQKSESRRVVFNPVDDYEGFQVKGNYTDLSINDNETVGLTHPTASQGTSSKHPEDPALGPPEYERTETVSDNNNGNNTKVNVQPLAWAESPVRAVSEGDPSIGVGTPEKKDIRIDINDRFRPDILSDIFSQAKIHENVVSPIVDGAGLSLNMENHDPKHWSYFRNLQDQFVRKDFSLIDQDHLGYSSSLTNDEGGTLIDYSYPPLKSAGVTLPHIEEDVQQETSGVVGPNTMDSHADYGHFELKETESAQLDGVNARIPESEYEGGKLDIRNTGAHLVDLSPGEFDISTLQIIKNEDLEELKELGSGTFGTVFHGKWRGTDVAIKRIKKSCFTGRSSEQERLTVEFWREAEILSKLHHPNVVAFYGVVQDGPGGTLATVAEFMVNGSLRHVLLSKDRHLDHRKRLIIAMDAAFGMEYLHSKNIVHFDLKCDNLLVNLKDPLRPICKVGDFGLSKIKRNTLVTGGVRGTLPWMAPELLNGSSSKVDVFSFGIVLWEILTGEEPYANMHYGAIIGGIVNNTLRPPVPSFCDSEWRLLMEQCWAPDPLARPSFTEITRRLRDMSAACQTKQIPKKTHFPDPTRPDPLKFLFFYHYIYLHLKPPHPKPPHSSSGLGFYHIGNQSTIMTRFQNGSRLLSYTFSRSKTTSSVSPTTALLQGNFQIQHSRHFSNLASATTKEEKEPCWKDSMERLRNIGISAHIDSGKTTLTERILYYTGRIHEIHEVRGRDGVGAKMDSMDLEREKGITIQSAATYCTWNGYQVNIIDTPGHVDFTIEVERALRVLDGAILVLCSVGGVQSQSITVDRQMRRYEVPRLAFINKLDRMGADPWKVLNQARSKLRHHSAAVQVPIGLEDDFQGLIDLVKMKAYYFNGSNGEKIVTAEIPVEIEALVAEKRRELIETVSEVDDKLADAFLADESISTSDLEEAIRRATVAKKFVPVFMGSAFKNKGVQPLLDGVLSYLPCPLEVSNYALDQTKDEEKVVLSGTPDGPLVALAFKLEEGRFGQLTYLRIYEGVIRKGDFIVNVNTGKKIKDIQEAHAGQIVAVFGVDCASGDTFTDGSVKYTMTSMNVPEPVMSLAIQPVSKDSGGQFSKALNRFQKEDPTFRVGLDPESAQTIISGMGELHLDIYVERIRREYKVDASVGKPRVNFRETITQRAEFDYLHKKQSGGQGQYGRVCGYIEPIPQGSMTKFEFDNMIVGQVIPSNFIPAIEKGFKEAANSGSLIGHPVENLRIALTDGAAHAVDSSELAFKLAAIYAFRQCYTAAKPVILEPVMLVELKVPTEFQGTVAGDINKRKGVIVGNDQDGDDSIITAHVPLNNMFGYSTALRSMTQGKGEFTMEYKEHSPVSQDVQMQLVNTYKASKTAE</sequence>
<dbReference type="FunFam" id="3.30.200.20:FF:000081">
    <property type="entry name" value="Octicosapeptide/phox/Bem1p domain kinase superfamily protein"/>
    <property type="match status" value="1"/>
</dbReference>
<dbReference type="Gene3D" id="3.40.50.300">
    <property type="entry name" value="P-loop containing nucleotide triphosphate hydrolases"/>
    <property type="match status" value="1"/>
</dbReference>
<dbReference type="GO" id="GO:0070125">
    <property type="term" value="P:mitochondrial translational elongation"/>
    <property type="evidence" value="ECO:0007669"/>
    <property type="project" value="UniProtKB-UniRule"/>
</dbReference>
<dbReference type="FunFam" id="2.40.30.10:FF:000022">
    <property type="entry name" value="Elongation factor G, mitochondrial"/>
    <property type="match status" value="1"/>
</dbReference>
<keyword evidence="10 17" id="KW-0251">Elongation factor</keyword>
<dbReference type="PROSITE" id="PS51722">
    <property type="entry name" value="G_TR_2"/>
    <property type="match status" value="1"/>
</dbReference>
<dbReference type="InterPro" id="IPR031157">
    <property type="entry name" value="G_TR_CS"/>
</dbReference>
<dbReference type="Pfam" id="PF00679">
    <property type="entry name" value="EFG_C"/>
    <property type="match status" value="1"/>
</dbReference>
<dbReference type="PROSITE" id="PS00301">
    <property type="entry name" value="G_TR_1"/>
    <property type="match status" value="1"/>
</dbReference>
<evidence type="ECO:0000313" key="22">
    <source>
        <dbReference type="EMBL" id="KAJ7010932.1"/>
    </source>
</evidence>
<dbReference type="PRINTS" id="PR00109">
    <property type="entry name" value="TYRKINASE"/>
</dbReference>
<dbReference type="GO" id="GO:0004674">
    <property type="term" value="F:protein serine/threonine kinase activity"/>
    <property type="evidence" value="ECO:0007669"/>
    <property type="project" value="UniProtKB-KW"/>
</dbReference>
<dbReference type="InterPro" id="IPR000640">
    <property type="entry name" value="EFG_V-like"/>
</dbReference>
<dbReference type="GO" id="GO:0005525">
    <property type="term" value="F:GTP binding"/>
    <property type="evidence" value="ECO:0007669"/>
    <property type="project" value="UniProtKB-UniRule"/>
</dbReference>
<dbReference type="CDD" id="cd06410">
    <property type="entry name" value="PB1_UP2"/>
    <property type="match status" value="1"/>
</dbReference>
<dbReference type="CDD" id="cd04097">
    <property type="entry name" value="mtEFG1_C"/>
    <property type="match status" value="1"/>
</dbReference>
<dbReference type="InterPro" id="IPR017441">
    <property type="entry name" value="Protein_kinase_ATP_BS"/>
</dbReference>
<dbReference type="InterPro" id="IPR000270">
    <property type="entry name" value="PB1_dom"/>
</dbReference>
<dbReference type="Gene3D" id="1.10.510.10">
    <property type="entry name" value="Transferase(Phosphotransferase) domain 1"/>
    <property type="match status" value="1"/>
</dbReference>
<evidence type="ECO:0000256" key="10">
    <source>
        <dbReference type="ARBA" id="ARBA00022768"/>
    </source>
</evidence>
<dbReference type="InterPro" id="IPR035647">
    <property type="entry name" value="EFG_III/V"/>
</dbReference>
<dbReference type="InterPro" id="IPR041095">
    <property type="entry name" value="EFG_II"/>
</dbReference>
<proteinExistence type="inferred from homology"/>
<dbReference type="Pfam" id="PF07714">
    <property type="entry name" value="PK_Tyr_Ser-Thr"/>
    <property type="match status" value="1"/>
</dbReference>
<dbReference type="Pfam" id="PF03764">
    <property type="entry name" value="EFG_IV"/>
    <property type="match status" value="1"/>
</dbReference>
<dbReference type="SUPFAM" id="SSF54980">
    <property type="entry name" value="EF-G C-terminal domain-like"/>
    <property type="match status" value="2"/>
</dbReference>
<dbReference type="EMBL" id="JAQIZT010000001">
    <property type="protein sequence ID" value="KAJ7010932.1"/>
    <property type="molecule type" value="Genomic_DNA"/>
</dbReference>
<comment type="similarity">
    <text evidence="4">Belongs to the protein kinase superfamily. TKL Ser/Thr protein kinase family. ROCO subfamily.</text>
</comment>
<evidence type="ECO:0000256" key="3">
    <source>
        <dbReference type="ARBA" id="ARBA00005870"/>
    </source>
</evidence>
<evidence type="ECO:0000256" key="16">
    <source>
        <dbReference type="ARBA" id="ARBA00023294"/>
    </source>
</evidence>
<dbReference type="NCBIfam" id="TIGR00484">
    <property type="entry name" value="EF-G"/>
    <property type="match status" value="1"/>
</dbReference>
<keyword evidence="6" id="KW-0723">Serine/threonine-protein kinase</keyword>
<dbReference type="FunFam" id="3.40.50.300:FF:000558">
    <property type="entry name" value="Elongation factor G, mitochondrial"/>
    <property type="match status" value="1"/>
</dbReference>
<evidence type="ECO:0000256" key="1">
    <source>
        <dbReference type="ARBA" id="ARBA00004173"/>
    </source>
</evidence>
<dbReference type="InterPro" id="IPR047872">
    <property type="entry name" value="EFG_IV"/>
</dbReference>
<dbReference type="PANTHER" id="PTHR43636:SF2">
    <property type="entry name" value="ELONGATION FACTOR G, MITOCHONDRIAL"/>
    <property type="match status" value="1"/>
</dbReference>
<dbReference type="InterPro" id="IPR000795">
    <property type="entry name" value="T_Tr_GTP-bd_dom"/>
</dbReference>
<dbReference type="SMART" id="SM00220">
    <property type="entry name" value="S_TKc"/>
    <property type="match status" value="1"/>
</dbReference>
<dbReference type="CDD" id="cd16262">
    <property type="entry name" value="EFG_III"/>
    <property type="match status" value="1"/>
</dbReference>
<dbReference type="Gene3D" id="2.40.30.10">
    <property type="entry name" value="Translation factors"/>
    <property type="match status" value="1"/>
</dbReference>
<dbReference type="Pfam" id="PF00564">
    <property type="entry name" value="PB1"/>
    <property type="match status" value="1"/>
</dbReference>
<dbReference type="InterPro" id="IPR011009">
    <property type="entry name" value="Kinase-like_dom_sf"/>
</dbReference>
<dbReference type="Gene3D" id="3.30.70.240">
    <property type="match status" value="1"/>
</dbReference>
<dbReference type="SUPFAM" id="SSF54211">
    <property type="entry name" value="Ribosomal protein S5 domain 2-like"/>
    <property type="match status" value="1"/>
</dbReference>
<dbReference type="Gene3D" id="3.10.20.90">
    <property type="entry name" value="Phosphatidylinositol 3-kinase Catalytic Subunit, Chain A, domain 1"/>
    <property type="match status" value="1"/>
</dbReference>
<evidence type="ECO:0000256" key="7">
    <source>
        <dbReference type="ARBA" id="ARBA00022553"/>
    </source>
</evidence>
<dbReference type="InterPro" id="IPR027417">
    <property type="entry name" value="P-loop_NTPase"/>
</dbReference>
<dbReference type="SMART" id="SM00889">
    <property type="entry name" value="EFG_IV"/>
    <property type="match status" value="1"/>
</dbReference>
<dbReference type="CDD" id="cd04091">
    <property type="entry name" value="mtEFG1_II_like"/>
    <property type="match status" value="1"/>
</dbReference>
<feature type="region of interest" description="Disordered" evidence="19">
    <location>
        <begin position="352"/>
        <end position="425"/>
    </location>
</feature>
<evidence type="ECO:0000256" key="14">
    <source>
        <dbReference type="ARBA" id="ARBA00023128"/>
    </source>
</evidence>
<dbReference type="InterPro" id="IPR014721">
    <property type="entry name" value="Ribsml_uS5_D2-typ_fold_subgr"/>
</dbReference>
<reference evidence="22 23" key="1">
    <citation type="journal article" date="2023" name="Mol. Ecol. Resour.">
        <title>Chromosome-level genome assembly of a triploid poplar Populus alba 'Berolinensis'.</title>
        <authorList>
            <person name="Chen S."/>
            <person name="Yu Y."/>
            <person name="Wang X."/>
            <person name="Wang S."/>
            <person name="Zhang T."/>
            <person name="Zhou Y."/>
            <person name="He R."/>
            <person name="Meng N."/>
            <person name="Wang Y."/>
            <person name="Liu W."/>
            <person name="Liu Z."/>
            <person name="Liu J."/>
            <person name="Guo Q."/>
            <person name="Huang H."/>
            <person name="Sederoff R.R."/>
            <person name="Wang G."/>
            <person name="Qu G."/>
            <person name="Chen S."/>
        </authorList>
    </citation>
    <scope>NUCLEOTIDE SEQUENCE [LARGE SCALE GENOMIC DNA]</scope>
    <source>
        <strain evidence="22">SC-2020</strain>
    </source>
</reference>
<dbReference type="FunFam" id="3.30.70.870:FF:000001">
    <property type="entry name" value="Elongation factor G"/>
    <property type="match status" value="1"/>
</dbReference>
<dbReference type="NCBIfam" id="TIGR00231">
    <property type="entry name" value="small_GTP"/>
    <property type="match status" value="1"/>
</dbReference>
<keyword evidence="9 17" id="KW-0547">Nucleotide-binding</keyword>
<feature type="domain" description="Tr-type G" evidence="21">
    <location>
        <begin position="1427"/>
        <end position="1705"/>
    </location>
</feature>
<dbReference type="FunFam" id="1.10.510.10:FF:000142">
    <property type="entry name" value="Octicosapeptide/phox/Bem1p domain kinase superfamily protein"/>
    <property type="match status" value="1"/>
</dbReference>
<feature type="region of interest" description="Disordered" evidence="19">
    <location>
        <begin position="135"/>
        <end position="185"/>
    </location>
</feature>
<evidence type="ECO:0000256" key="19">
    <source>
        <dbReference type="SAM" id="MobiDB-lite"/>
    </source>
</evidence>
<evidence type="ECO:0000256" key="18">
    <source>
        <dbReference type="PROSITE-ProRule" id="PRU10141"/>
    </source>
</evidence>
<feature type="region of interest" description="Disordered" evidence="19">
    <location>
        <begin position="774"/>
        <end position="819"/>
    </location>
</feature>
<organism evidence="22 23">
    <name type="scientific">Populus alba x Populus x berolinensis</name>
    <dbReference type="NCBI Taxonomy" id="444605"/>
    <lineage>
        <taxon>Eukaryota</taxon>
        <taxon>Viridiplantae</taxon>
        <taxon>Streptophyta</taxon>
        <taxon>Embryophyta</taxon>
        <taxon>Tracheophyta</taxon>
        <taxon>Spermatophyta</taxon>
        <taxon>Magnoliopsida</taxon>
        <taxon>eudicotyledons</taxon>
        <taxon>Gunneridae</taxon>
        <taxon>Pentapetalae</taxon>
        <taxon>rosids</taxon>
        <taxon>fabids</taxon>
        <taxon>Malpighiales</taxon>
        <taxon>Salicaceae</taxon>
        <taxon>Saliceae</taxon>
        <taxon>Populus</taxon>
    </lineage>
</organism>
<feature type="domain" description="Protein kinase" evidence="20">
    <location>
        <begin position="1039"/>
        <end position="1302"/>
    </location>
</feature>
<feature type="binding site" evidence="17">
    <location>
        <begin position="1436"/>
        <end position="1443"/>
    </location>
    <ligand>
        <name>GTP</name>
        <dbReference type="ChEBI" id="CHEBI:37565"/>
    </ligand>
</feature>
<dbReference type="PROSITE" id="PS00108">
    <property type="entry name" value="PROTEIN_KINASE_ST"/>
    <property type="match status" value="1"/>
</dbReference>
<dbReference type="CDD" id="cd01886">
    <property type="entry name" value="EF-G"/>
    <property type="match status" value="1"/>
</dbReference>